<dbReference type="EC" id="2.3.2.27" evidence="3"/>
<evidence type="ECO:0000256" key="4">
    <source>
        <dbReference type="ARBA" id="ARBA00022679"/>
    </source>
</evidence>
<keyword evidence="10 13" id="KW-1133">Transmembrane helix</keyword>
<dbReference type="PANTHER" id="PTHR45977:SF4">
    <property type="entry name" value="RING-TYPE DOMAIN-CONTAINING PROTEIN"/>
    <property type="match status" value="1"/>
</dbReference>
<evidence type="ECO:0000256" key="13">
    <source>
        <dbReference type="SAM" id="Phobius"/>
    </source>
</evidence>
<dbReference type="InterPro" id="IPR013083">
    <property type="entry name" value="Znf_RING/FYVE/PHD"/>
</dbReference>
<evidence type="ECO:0000256" key="8">
    <source>
        <dbReference type="ARBA" id="ARBA00022786"/>
    </source>
</evidence>
<evidence type="ECO:0000259" key="14">
    <source>
        <dbReference type="PROSITE" id="PS50089"/>
    </source>
</evidence>
<dbReference type="RefSeq" id="XP_013319237.1">
    <property type="nucleotide sequence ID" value="XM_013463783.1"/>
</dbReference>
<dbReference type="AlphaFoldDB" id="A0A0D2ESF9"/>
<keyword evidence="5 13" id="KW-0812">Transmembrane</keyword>
<keyword evidence="7 12" id="KW-0863">Zinc-finger</keyword>
<reference evidence="15 16" key="1">
    <citation type="submission" date="2015-01" db="EMBL/GenBank/DDBJ databases">
        <title>The Genome Sequence of Exophiala xenobiotica CBS118157.</title>
        <authorList>
            <consortium name="The Broad Institute Genomics Platform"/>
            <person name="Cuomo C."/>
            <person name="de Hoog S."/>
            <person name="Gorbushina A."/>
            <person name="Stielow B."/>
            <person name="Teixiera M."/>
            <person name="Abouelleil A."/>
            <person name="Chapman S.B."/>
            <person name="Priest M."/>
            <person name="Young S.K."/>
            <person name="Wortman J."/>
            <person name="Nusbaum C."/>
            <person name="Birren B."/>
        </authorList>
    </citation>
    <scope>NUCLEOTIDE SEQUENCE [LARGE SCALE GENOMIC DNA]</scope>
    <source>
        <strain evidence="15 16">CBS 118157</strain>
    </source>
</reference>
<evidence type="ECO:0000256" key="12">
    <source>
        <dbReference type="PROSITE-ProRule" id="PRU00175"/>
    </source>
</evidence>
<evidence type="ECO:0000256" key="2">
    <source>
        <dbReference type="ARBA" id="ARBA00004141"/>
    </source>
</evidence>
<evidence type="ECO:0000256" key="11">
    <source>
        <dbReference type="ARBA" id="ARBA00023136"/>
    </source>
</evidence>
<comment type="subcellular location">
    <subcellularLocation>
        <location evidence="2">Membrane</location>
        <topology evidence="2">Multi-pass membrane protein</topology>
    </subcellularLocation>
</comment>
<protein>
    <recommendedName>
        <fullName evidence="3">RING-type E3 ubiquitin transferase</fullName>
        <ecNumber evidence="3">2.3.2.27</ecNumber>
    </recommendedName>
</protein>
<accession>A0A0D2ESF9</accession>
<evidence type="ECO:0000313" key="15">
    <source>
        <dbReference type="EMBL" id="KIW58653.1"/>
    </source>
</evidence>
<keyword evidence="9" id="KW-0862">Zinc</keyword>
<name>A0A0D2ESF9_9EURO</name>
<dbReference type="HOGENOM" id="CLU_1165825_0_0_1"/>
<evidence type="ECO:0000256" key="1">
    <source>
        <dbReference type="ARBA" id="ARBA00000900"/>
    </source>
</evidence>
<keyword evidence="4" id="KW-0808">Transferase</keyword>
<evidence type="ECO:0000313" key="16">
    <source>
        <dbReference type="Proteomes" id="UP000054342"/>
    </source>
</evidence>
<keyword evidence="16" id="KW-1185">Reference proteome</keyword>
<evidence type="ECO:0000256" key="5">
    <source>
        <dbReference type="ARBA" id="ARBA00022692"/>
    </source>
</evidence>
<dbReference type="Gene3D" id="3.30.40.10">
    <property type="entry name" value="Zinc/RING finger domain, C3HC4 (zinc finger)"/>
    <property type="match status" value="1"/>
</dbReference>
<dbReference type="SMART" id="SM00184">
    <property type="entry name" value="RING"/>
    <property type="match status" value="1"/>
</dbReference>
<dbReference type="GeneID" id="25325061"/>
<dbReference type="GO" id="GO:0006511">
    <property type="term" value="P:ubiquitin-dependent protein catabolic process"/>
    <property type="evidence" value="ECO:0007669"/>
    <property type="project" value="TreeGrafter"/>
</dbReference>
<dbReference type="UniPathway" id="UPA00143"/>
<comment type="catalytic activity">
    <reaction evidence="1">
        <text>S-ubiquitinyl-[E2 ubiquitin-conjugating enzyme]-L-cysteine + [acceptor protein]-L-lysine = [E2 ubiquitin-conjugating enzyme]-L-cysteine + N(6)-ubiquitinyl-[acceptor protein]-L-lysine.</text>
        <dbReference type="EC" id="2.3.2.27"/>
    </reaction>
</comment>
<evidence type="ECO:0000256" key="6">
    <source>
        <dbReference type="ARBA" id="ARBA00022723"/>
    </source>
</evidence>
<evidence type="ECO:0000256" key="10">
    <source>
        <dbReference type="ARBA" id="ARBA00022989"/>
    </source>
</evidence>
<evidence type="ECO:0000256" key="9">
    <source>
        <dbReference type="ARBA" id="ARBA00022833"/>
    </source>
</evidence>
<gene>
    <name evidence="15" type="ORF">PV05_03153</name>
</gene>
<dbReference type="GO" id="GO:0016020">
    <property type="term" value="C:membrane"/>
    <property type="evidence" value="ECO:0007669"/>
    <property type="project" value="UniProtKB-SubCell"/>
</dbReference>
<dbReference type="PROSITE" id="PS50089">
    <property type="entry name" value="ZF_RING_2"/>
    <property type="match status" value="1"/>
</dbReference>
<keyword evidence="8" id="KW-0833">Ubl conjugation pathway</keyword>
<sequence length="238" mass="26275">MAPTATGNASLDQKPADDGGLSPAIWFLVAVVLIFFVLNVIRIFYNKRRRQIRSPPRNQEECTQTRPGDLIGRVQQAHVERRVKTGRIRIKELDKVAPPLTFGMWKTLPRSENTSVDERLSAHQEESSSIQPSHADCSCPAAVLVPTEKSAILCAPISVAGMDSIPTKPPYFEKDEGGGCEGYPLCVICHDSVEDDAQIRQLQCCHLFHADCIEKWLTTCRGFCPTCKRPVGISAVTS</sequence>
<proteinExistence type="predicted"/>
<dbReference type="OrthoDB" id="8062037at2759"/>
<dbReference type="GO" id="GO:0008270">
    <property type="term" value="F:zinc ion binding"/>
    <property type="evidence" value="ECO:0007669"/>
    <property type="project" value="UniProtKB-KW"/>
</dbReference>
<organism evidence="15 16">
    <name type="scientific">Exophiala xenobiotica</name>
    <dbReference type="NCBI Taxonomy" id="348802"/>
    <lineage>
        <taxon>Eukaryota</taxon>
        <taxon>Fungi</taxon>
        <taxon>Dikarya</taxon>
        <taxon>Ascomycota</taxon>
        <taxon>Pezizomycotina</taxon>
        <taxon>Eurotiomycetes</taxon>
        <taxon>Chaetothyriomycetidae</taxon>
        <taxon>Chaetothyriales</taxon>
        <taxon>Herpotrichiellaceae</taxon>
        <taxon>Exophiala</taxon>
    </lineage>
</organism>
<evidence type="ECO:0000256" key="7">
    <source>
        <dbReference type="ARBA" id="ARBA00022771"/>
    </source>
</evidence>
<feature type="transmembrane region" description="Helical" evidence="13">
    <location>
        <begin position="24"/>
        <end position="45"/>
    </location>
</feature>
<dbReference type="InterPro" id="IPR001841">
    <property type="entry name" value="Znf_RING"/>
</dbReference>
<dbReference type="SUPFAM" id="SSF57850">
    <property type="entry name" value="RING/U-box"/>
    <property type="match status" value="1"/>
</dbReference>
<evidence type="ECO:0000256" key="3">
    <source>
        <dbReference type="ARBA" id="ARBA00012483"/>
    </source>
</evidence>
<keyword evidence="11 13" id="KW-0472">Membrane</keyword>
<dbReference type="Pfam" id="PF13639">
    <property type="entry name" value="zf-RING_2"/>
    <property type="match status" value="1"/>
</dbReference>
<dbReference type="GO" id="GO:0061630">
    <property type="term" value="F:ubiquitin protein ligase activity"/>
    <property type="evidence" value="ECO:0007669"/>
    <property type="project" value="UniProtKB-EC"/>
</dbReference>
<dbReference type="PANTHER" id="PTHR45977">
    <property type="entry name" value="TARGET OF ERK KINASE MPK-1"/>
    <property type="match status" value="1"/>
</dbReference>
<feature type="domain" description="RING-type" evidence="14">
    <location>
        <begin position="186"/>
        <end position="228"/>
    </location>
</feature>
<keyword evidence="6" id="KW-0479">Metal-binding</keyword>
<dbReference type="STRING" id="348802.A0A0D2ESF9"/>
<dbReference type="EMBL" id="KN847318">
    <property type="protein sequence ID" value="KIW58653.1"/>
    <property type="molecule type" value="Genomic_DNA"/>
</dbReference>
<dbReference type="GO" id="GO:0016567">
    <property type="term" value="P:protein ubiquitination"/>
    <property type="evidence" value="ECO:0007669"/>
    <property type="project" value="UniProtKB-UniPathway"/>
</dbReference>
<dbReference type="Proteomes" id="UP000054342">
    <property type="component" value="Unassembled WGS sequence"/>
</dbReference>